<dbReference type="InterPro" id="IPR045990">
    <property type="entry name" value="DUF5946"/>
</dbReference>
<dbReference type="EMBL" id="LQYS01000040">
    <property type="protein sequence ID" value="KYD15181.1"/>
    <property type="molecule type" value="Genomic_DNA"/>
</dbReference>
<reference evidence="1 2" key="1">
    <citation type="submission" date="2016-01" db="EMBL/GenBank/DDBJ databases">
        <title>Draft Genome Sequences of Seven Thermophilic Sporeformers Isolated from Foods.</title>
        <authorList>
            <person name="Berendsen E.M."/>
            <person name="Wells-Bennik M.H."/>
            <person name="Krawcyk A.O."/>
            <person name="De Jong A."/>
            <person name="Holsappel S."/>
            <person name="Eijlander R.T."/>
            <person name="Kuipers O.P."/>
        </authorList>
    </citation>
    <scope>NUCLEOTIDE SEQUENCE [LARGE SCALE GENOMIC DNA]</scope>
    <source>
        <strain evidence="1 2">B4119</strain>
    </source>
</reference>
<dbReference type="eggNOG" id="ENOG50315XY">
    <property type="taxonomic scope" value="Bacteria"/>
</dbReference>
<evidence type="ECO:0000313" key="2">
    <source>
        <dbReference type="Proteomes" id="UP000075455"/>
    </source>
</evidence>
<protein>
    <submittedName>
        <fullName evidence="1">Uncharacterized protein</fullName>
    </submittedName>
</protein>
<comment type="caution">
    <text evidence="1">The sequence shown here is derived from an EMBL/GenBank/DDBJ whole genome shotgun (WGS) entry which is preliminary data.</text>
</comment>
<name>A0A150LSM4_9BACL</name>
<dbReference type="PATRIC" id="fig|81408.3.peg.3397"/>
<sequence>MSKHCLVQRRMRYITNYCPFSLCICYAQTSKRRSFTNLSFLVILSCKMKRNVRRCFQMGNLIVECPGCKLKLPSKNLEPCDRYHASGECWQLYGELAAYNMSKNDPAFIHQLAVDAYGAQHSGGVTRNITTAFALIGLYLSIECGYTGRQVQKAHMELAKRRHDWPRFEPPHQTYSLTVFDVLRVEPGKKRDEMLKAWAEDVWKSWEHYHDWVRTICHQWLNR</sequence>
<dbReference type="AlphaFoldDB" id="A0A150LSM4"/>
<dbReference type="STRING" id="81408.B4119_2955"/>
<proteinExistence type="predicted"/>
<dbReference type="Pfam" id="PF19371">
    <property type="entry name" value="DUF5946"/>
    <property type="match status" value="1"/>
</dbReference>
<evidence type="ECO:0000313" key="1">
    <source>
        <dbReference type="EMBL" id="KYD15181.1"/>
    </source>
</evidence>
<dbReference type="Proteomes" id="UP000075455">
    <property type="component" value="Unassembled WGS sequence"/>
</dbReference>
<organism evidence="1 2">
    <name type="scientific">Saccharococcus caldoxylosilyticus</name>
    <dbReference type="NCBI Taxonomy" id="81408"/>
    <lineage>
        <taxon>Bacteria</taxon>
        <taxon>Bacillati</taxon>
        <taxon>Bacillota</taxon>
        <taxon>Bacilli</taxon>
        <taxon>Bacillales</taxon>
        <taxon>Anoxybacillaceae</taxon>
        <taxon>Saccharococcus</taxon>
    </lineage>
</organism>
<gene>
    <name evidence="1" type="ORF">B4119_2955</name>
</gene>
<accession>A0A150LSM4</accession>